<protein>
    <submittedName>
        <fullName evidence="1">Uncharacterized protein</fullName>
    </submittedName>
</protein>
<evidence type="ECO:0000313" key="2">
    <source>
        <dbReference type="Proteomes" id="UP001177670"/>
    </source>
</evidence>
<gene>
    <name evidence="1" type="ORF">K0M31_012271</name>
</gene>
<reference evidence="1" key="1">
    <citation type="submission" date="2021-10" db="EMBL/GenBank/DDBJ databases">
        <title>Melipona bicolor Genome sequencing and assembly.</title>
        <authorList>
            <person name="Araujo N.S."/>
            <person name="Arias M.C."/>
        </authorList>
    </citation>
    <scope>NUCLEOTIDE SEQUENCE</scope>
    <source>
        <strain evidence="1">USP_2M_L1-L4_2017</strain>
        <tissue evidence="1">Whole body</tissue>
    </source>
</reference>
<sequence length="165" mass="18986">MDFILSADRSGVSTNQGKKVASLEARIFFLVPRKYVNGRESTENYHGDLTLYHAGARLTNLGDPKAEAVFRNASSLLSCFEWTGECSTFEPAYKARRSRKKGQKSSFCRAKTDRNLTIEPFISSILWVRNRPLALRGNVSHEYEKSRRLEFHTMDDCSQKKWERN</sequence>
<keyword evidence="2" id="KW-1185">Reference proteome</keyword>
<organism evidence="1 2">
    <name type="scientific">Melipona bicolor</name>
    <dbReference type="NCBI Taxonomy" id="60889"/>
    <lineage>
        <taxon>Eukaryota</taxon>
        <taxon>Metazoa</taxon>
        <taxon>Ecdysozoa</taxon>
        <taxon>Arthropoda</taxon>
        <taxon>Hexapoda</taxon>
        <taxon>Insecta</taxon>
        <taxon>Pterygota</taxon>
        <taxon>Neoptera</taxon>
        <taxon>Endopterygota</taxon>
        <taxon>Hymenoptera</taxon>
        <taxon>Apocrita</taxon>
        <taxon>Aculeata</taxon>
        <taxon>Apoidea</taxon>
        <taxon>Anthophila</taxon>
        <taxon>Apidae</taxon>
        <taxon>Melipona</taxon>
    </lineage>
</organism>
<accession>A0AA40FKR4</accession>
<dbReference type="Proteomes" id="UP001177670">
    <property type="component" value="Unassembled WGS sequence"/>
</dbReference>
<dbReference type="AlphaFoldDB" id="A0AA40FKR4"/>
<dbReference type="EMBL" id="JAHYIQ010000030">
    <property type="protein sequence ID" value="KAK1120665.1"/>
    <property type="molecule type" value="Genomic_DNA"/>
</dbReference>
<name>A0AA40FKR4_9HYME</name>
<evidence type="ECO:0000313" key="1">
    <source>
        <dbReference type="EMBL" id="KAK1120665.1"/>
    </source>
</evidence>
<comment type="caution">
    <text evidence="1">The sequence shown here is derived from an EMBL/GenBank/DDBJ whole genome shotgun (WGS) entry which is preliminary data.</text>
</comment>
<proteinExistence type="predicted"/>